<comment type="caution">
    <text evidence="14">The sequence shown here is derived from an EMBL/GenBank/DDBJ whole genome shotgun (WGS) entry which is preliminary data.</text>
</comment>
<feature type="transmembrane region" description="Helical" evidence="12">
    <location>
        <begin position="1424"/>
        <end position="1446"/>
    </location>
</feature>
<dbReference type="Proteomes" id="UP001145021">
    <property type="component" value="Unassembled WGS sequence"/>
</dbReference>
<evidence type="ECO:0000256" key="2">
    <source>
        <dbReference type="ARBA" id="ARBA00012543"/>
    </source>
</evidence>
<keyword evidence="9" id="KW-0325">Glycoprotein</keyword>
<feature type="compositionally biased region" description="Polar residues" evidence="11">
    <location>
        <begin position="589"/>
        <end position="602"/>
    </location>
</feature>
<evidence type="ECO:0000256" key="3">
    <source>
        <dbReference type="ARBA" id="ARBA00022475"/>
    </source>
</evidence>
<evidence type="ECO:0000256" key="6">
    <source>
        <dbReference type="ARBA" id="ARBA00022692"/>
    </source>
</evidence>
<dbReference type="Pfam" id="PF00023">
    <property type="entry name" value="Ank"/>
    <property type="match status" value="1"/>
</dbReference>
<dbReference type="Gene3D" id="1.25.40.20">
    <property type="entry name" value="Ankyrin repeat-containing domain"/>
    <property type="match status" value="2"/>
</dbReference>
<keyword evidence="10" id="KW-0040">ANK repeat</keyword>
<dbReference type="PROSITE" id="PS50088">
    <property type="entry name" value="ANK_REPEAT"/>
    <property type="match status" value="3"/>
</dbReference>
<dbReference type="GO" id="GO:0005886">
    <property type="term" value="C:plasma membrane"/>
    <property type="evidence" value="ECO:0007669"/>
    <property type="project" value="UniProtKB-SubCell"/>
</dbReference>
<dbReference type="Pfam" id="PF03142">
    <property type="entry name" value="Chitin_synth_2"/>
    <property type="match status" value="1"/>
</dbReference>
<dbReference type="EC" id="2.4.1.16" evidence="2"/>
<dbReference type="InterPro" id="IPR029044">
    <property type="entry name" value="Nucleotide-diphossugar_trans"/>
</dbReference>
<feature type="domain" description="Chitin synthase 4-like" evidence="13">
    <location>
        <begin position="884"/>
        <end position="967"/>
    </location>
</feature>
<keyword evidence="14" id="KW-0378">Hydrolase</keyword>
<dbReference type="Pfam" id="PF22997">
    <property type="entry name" value="CHS4"/>
    <property type="match status" value="1"/>
</dbReference>
<dbReference type="GO" id="GO:0004386">
    <property type="term" value="F:helicase activity"/>
    <property type="evidence" value="ECO:0007669"/>
    <property type="project" value="UniProtKB-KW"/>
</dbReference>
<keyword evidence="8 12" id="KW-0472">Membrane</keyword>
<dbReference type="PROSITE" id="PS50297">
    <property type="entry name" value="ANK_REP_REGION"/>
    <property type="match status" value="3"/>
</dbReference>
<keyword evidence="14" id="KW-0547">Nucleotide-binding</keyword>
<dbReference type="GO" id="GO:0006031">
    <property type="term" value="P:chitin biosynthetic process"/>
    <property type="evidence" value="ECO:0007669"/>
    <property type="project" value="TreeGrafter"/>
</dbReference>
<evidence type="ECO:0000256" key="1">
    <source>
        <dbReference type="ARBA" id="ARBA00004651"/>
    </source>
</evidence>
<keyword evidence="3" id="KW-1003">Cell membrane</keyword>
<feature type="region of interest" description="Disordered" evidence="11">
    <location>
        <begin position="584"/>
        <end position="613"/>
    </location>
</feature>
<protein>
    <recommendedName>
        <fullName evidence="2">chitin synthase</fullName>
        <ecNumber evidence="2">2.4.1.16</ecNumber>
    </recommendedName>
</protein>
<evidence type="ECO:0000256" key="12">
    <source>
        <dbReference type="SAM" id="Phobius"/>
    </source>
</evidence>
<keyword evidence="15" id="KW-1185">Reference proteome</keyword>
<organism evidence="14 15">
    <name type="scientific">Coemansia asiatica</name>
    <dbReference type="NCBI Taxonomy" id="1052880"/>
    <lineage>
        <taxon>Eukaryota</taxon>
        <taxon>Fungi</taxon>
        <taxon>Fungi incertae sedis</taxon>
        <taxon>Zoopagomycota</taxon>
        <taxon>Kickxellomycotina</taxon>
        <taxon>Kickxellomycetes</taxon>
        <taxon>Kickxellales</taxon>
        <taxon>Kickxellaceae</taxon>
        <taxon>Coemansia</taxon>
    </lineage>
</organism>
<keyword evidence="14" id="KW-0067">ATP-binding</keyword>
<feature type="repeat" description="ANK" evidence="10">
    <location>
        <begin position="169"/>
        <end position="202"/>
    </location>
</feature>
<dbReference type="SUPFAM" id="SSF48403">
    <property type="entry name" value="Ankyrin repeat"/>
    <property type="match status" value="1"/>
</dbReference>
<keyword evidence="14" id="KW-0347">Helicase</keyword>
<evidence type="ECO:0000256" key="5">
    <source>
        <dbReference type="ARBA" id="ARBA00022679"/>
    </source>
</evidence>
<evidence type="ECO:0000256" key="11">
    <source>
        <dbReference type="SAM" id="MobiDB-lite"/>
    </source>
</evidence>
<dbReference type="GO" id="GO:0004100">
    <property type="term" value="F:chitin synthase activity"/>
    <property type="evidence" value="ECO:0007669"/>
    <property type="project" value="UniProtKB-EC"/>
</dbReference>
<feature type="compositionally biased region" description="Pro residues" evidence="11">
    <location>
        <begin position="360"/>
        <end position="370"/>
    </location>
</feature>
<dbReference type="InterPro" id="IPR036770">
    <property type="entry name" value="Ankyrin_rpt-contain_sf"/>
</dbReference>
<evidence type="ECO:0000256" key="10">
    <source>
        <dbReference type="PROSITE-ProRule" id="PRU00023"/>
    </source>
</evidence>
<dbReference type="InterPro" id="IPR054295">
    <property type="entry name" value="CHS4-like_dom"/>
</dbReference>
<dbReference type="PRINTS" id="PR01415">
    <property type="entry name" value="ANKYRIN"/>
</dbReference>
<feature type="transmembrane region" description="Helical" evidence="12">
    <location>
        <begin position="988"/>
        <end position="1008"/>
    </location>
</feature>
<sequence length="1602" mass="176798">MSSRRSDHHARESRTSRYTQPDSQMLTERHRGQLDPSTHEFRSAYSISKLDRQSLAAAIEARSSGHLMKPLLSAAIDDDLSGFLASMRALNVQSTVTVRFSHGLTPLIVASKYNAVAVARWICTNDKISLECKDTFGNTALHHGVAAGSNRCVAVLLDAGAQPQSQNAEGATPVHFAAYHGNKDAIQRLLAELPMGTGLRDNTGKTPLMLAAFRGRTHIVSILLTAGAPVNAQDKAGWTALMYAAFTGRIAICRELLEFSASRSIFDFKTGRRAEDLAHQAGYYEVVDMLQNKEVSLRTPSLPEGVYMPRFRPISRTGVASASDPSQRDPLSLRPVIERALSPTPAPRPRRSQQRNMPAPIKPPPIPVPSPKMSRKPSSADRNSRVSGLASEEKDRSLGGLNIVLHSSAPRGPSDRALPSTNARAHTGKKSMLAPIPESPVTKAAANLPFSEKTPVSAATPSKTRSAKPSSASVPVPPPRPADKHRSLYTKHGSSSQHAAAAAVLPEQRSLVENKKSKKRLVRRVDNTHLPNPVHISAQAQPVANAAPTKATKLVKQRKTSIPPAAGPLHTPIVVAPEKHSLVQPGSGWIQSQHRNQRPSKQPSATTTSAIAATPLLPTSVPIKAPLSIPERIRDTVSRASLKYLDSRTTEALRHDAVHQHTPASLSSAEPMSETKYASPSVIRKRRAGSALRKRAAMTSPYKRYHDSSWIRPYWRAFSLIVTLWMPNIVLNKLLKKETPEIRQAWREKIALCLIIVLITALTALVSFGLSSMFCHPVDPISLQLLSEKHGANSTTQRLTVIRGRIFNVSNRSDAARLNLAPANLGHDSSSLFAPFPEESRKCNFWPKGKSSRNCYSVFGESAQCASSNETWNTLRRIRTNKWVVYQWNDVLHRSNIDKLFVYNEHVFSLKPYLASVSAEGGYDEYFGHDLTETLKGLVGTDATIAVSRDEKLQQLVPCWESQLRLGRIEGSTVGCVITSSITISVTVILNIMILIKLICAVLFDWAFSIQLTKITKHFTRGSGTRVPHVLITITCYDENEDTLRATLDSVAMTNYACSRKIMFIIADGEVEASGDEGRTTPQILRSLVVRANPLEPVIALPYIAIGEGPREFNAAEVIPGSYISLNGIHVPCILVVKVGTKRERDSGFPKAGNRGKRDSQLIVLQWLRNVLMNDHLTPLEFELCRSATQLAKINPDQFEYLLMVDADTSIDTECIPRLVAAMERDPGIMGLCGETRIANKRDSWVTRIQVYEYYISHHLSKAFESLWGGVTCLPGCCSMYRVFSRKPGTGSIVPLLVAPEVIEAYSSNDTVTLHQKNLLLLGEDRYLTTVLLRAFPKRKLIYVPRAICRTTVPDKFSVLVSQRRRWINSTIHNLLELILVRDLCGTFCCSMQFLVLMDLLGNVVLPASVIFSVYLIFAEFLGYPVALPLLLMALAFALQGAMILVTTQRVSYIYWMLIYILAIPLWNFVMPIYAFWRFDDFSWGKTRMLGPEVNKADFITDDERLALEPIPLMRWKDWIRDNITIASGHANGLLDRGTSTAMPKSMPAVPQVPVNMAGTNANLAGQAIGTPMPAWPAANLPTPIARLQENAAKELHERAGH</sequence>
<feature type="compositionally biased region" description="Basic and acidic residues" evidence="11">
    <location>
        <begin position="27"/>
        <end position="38"/>
    </location>
</feature>
<feature type="region of interest" description="Disordered" evidence="11">
    <location>
        <begin position="654"/>
        <end position="690"/>
    </location>
</feature>
<dbReference type="InterPro" id="IPR004835">
    <property type="entry name" value="Chitin_synth"/>
</dbReference>
<comment type="subcellular location">
    <subcellularLocation>
        <location evidence="1">Cell membrane</location>
        <topology evidence="1">Multi-pass membrane protein</topology>
    </subcellularLocation>
</comment>
<keyword evidence="6 12" id="KW-0812">Transmembrane</keyword>
<dbReference type="EMBL" id="JANBOH010000049">
    <property type="protein sequence ID" value="KAJ1646787.1"/>
    <property type="molecule type" value="Genomic_DNA"/>
</dbReference>
<feature type="transmembrane region" description="Helical" evidence="12">
    <location>
        <begin position="1400"/>
        <end position="1418"/>
    </location>
</feature>
<gene>
    <name evidence="14" type="primary">HAS1_1</name>
    <name evidence="14" type="ORF">LPJ64_001778</name>
</gene>
<dbReference type="SUPFAM" id="SSF53448">
    <property type="entry name" value="Nucleotide-diphospho-sugar transferases"/>
    <property type="match status" value="1"/>
</dbReference>
<name>A0A9W7XNE7_9FUNG</name>
<evidence type="ECO:0000256" key="7">
    <source>
        <dbReference type="ARBA" id="ARBA00022989"/>
    </source>
</evidence>
<proteinExistence type="predicted"/>
<feature type="repeat" description="ANK" evidence="10">
    <location>
        <begin position="203"/>
        <end position="235"/>
    </location>
</feature>
<dbReference type="Pfam" id="PF12796">
    <property type="entry name" value="Ank_2"/>
    <property type="match status" value="1"/>
</dbReference>
<feature type="transmembrane region" description="Helical" evidence="12">
    <location>
        <begin position="713"/>
        <end position="731"/>
    </location>
</feature>
<dbReference type="Gene3D" id="3.90.550.10">
    <property type="entry name" value="Spore Coat Polysaccharide Biosynthesis Protein SpsA, Chain A"/>
    <property type="match status" value="1"/>
</dbReference>
<reference evidence="14" key="1">
    <citation type="submission" date="2022-07" db="EMBL/GenBank/DDBJ databases">
        <title>Phylogenomic reconstructions and comparative analyses of Kickxellomycotina fungi.</title>
        <authorList>
            <person name="Reynolds N.K."/>
            <person name="Stajich J.E."/>
            <person name="Barry K."/>
            <person name="Grigoriev I.V."/>
            <person name="Crous P."/>
            <person name="Smith M.E."/>
        </authorList>
    </citation>
    <scope>NUCLEOTIDE SEQUENCE</scope>
    <source>
        <strain evidence="14">NBRC 105413</strain>
    </source>
</reference>
<keyword evidence="5" id="KW-0808">Transferase</keyword>
<feature type="region of interest" description="Disordered" evidence="11">
    <location>
        <begin position="317"/>
        <end position="519"/>
    </location>
</feature>
<dbReference type="PANTHER" id="PTHR22914:SF41">
    <property type="entry name" value="CHITIN SYNTHASE 7"/>
    <property type="match status" value="1"/>
</dbReference>
<evidence type="ECO:0000259" key="13">
    <source>
        <dbReference type="Pfam" id="PF22997"/>
    </source>
</evidence>
<feature type="region of interest" description="Disordered" evidence="11">
    <location>
        <begin position="1"/>
        <end position="38"/>
    </location>
</feature>
<feature type="compositionally biased region" description="Low complexity" evidence="11">
    <location>
        <begin position="603"/>
        <end position="613"/>
    </location>
</feature>
<feature type="repeat" description="ANK" evidence="10">
    <location>
        <begin position="136"/>
        <end position="168"/>
    </location>
</feature>
<feature type="transmembrane region" description="Helical" evidence="12">
    <location>
        <begin position="1453"/>
        <end position="1477"/>
    </location>
</feature>
<evidence type="ECO:0000313" key="15">
    <source>
        <dbReference type="Proteomes" id="UP001145021"/>
    </source>
</evidence>
<evidence type="ECO:0000256" key="9">
    <source>
        <dbReference type="ARBA" id="ARBA00023180"/>
    </source>
</evidence>
<evidence type="ECO:0000256" key="4">
    <source>
        <dbReference type="ARBA" id="ARBA00022676"/>
    </source>
</evidence>
<dbReference type="PANTHER" id="PTHR22914">
    <property type="entry name" value="CHITIN SYNTHASE"/>
    <property type="match status" value="1"/>
</dbReference>
<dbReference type="InterPro" id="IPR002110">
    <property type="entry name" value="Ankyrin_rpt"/>
</dbReference>
<dbReference type="SMART" id="SM00248">
    <property type="entry name" value="ANK"/>
    <property type="match status" value="5"/>
</dbReference>
<evidence type="ECO:0000256" key="8">
    <source>
        <dbReference type="ARBA" id="ARBA00023136"/>
    </source>
</evidence>
<dbReference type="GO" id="GO:0030428">
    <property type="term" value="C:cell septum"/>
    <property type="evidence" value="ECO:0007669"/>
    <property type="project" value="TreeGrafter"/>
</dbReference>
<evidence type="ECO:0000313" key="14">
    <source>
        <dbReference type="EMBL" id="KAJ1646787.1"/>
    </source>
</evidence>
<keyword evidence="7 12" id="KW-1133">Transmembrane helix</keyword>
<feature type="transmembrane region" description="Helical" evidence="12">
    <location>
        <begin position="752"/>
        <end position="774"/>
    </location>
</feature>
<accession>A0A9W7XNE7</accession>
<feature type="compositionally biased region" description="Polar residues" evidence="11">
    <location>
        <begin position="16"/>
        <end position="26"/>
    </location>
</feature>
<keyword evidence="4" id="KW-0328">Glycosyltransferase</keyword>